<dbReference type="AlphaFoldDB" id="A0AB39ATB3"/>
<name>A0AB39ATB3_9GAMM</name>
<gene>
    <name evidence="1" type="ORF">ABZP26_05785</name>
</gene>
<organism evidence="1">
    <name type="scientific">Pseudoalteromonas sp. SD03</name>
    <dbReference type="NCBI Taxonomy" id="3231719"/>
    <lineage>
        <taxon>Bacteria</taxon>
        <taxon>Pseudomonadati</taxon>
        <taxon>Pseudomonadota</taxon>
        <taxon>Gammaproteobacteria</taxon>
        <taxon>Alteromonadales</taxon>
        <taxon>Pseudoalteromonadaceae</taxon>
        <taxon>Pseudoalteromonas</taxon>
    </lineage>
</organism>
<accession>A0AB39ATB3</accession>
<dbReference type="RefSeq" id="WP_368485463.1">
    <property type="nucleotide sequence ID" value="NZ_CP162514.1"/>
</dbReference>
<protein>
    <submittedName>
        <fullName evidence="1">Uncharacterized protein</fullName>
    </submittedName>
</protein>
<sequence length="61" mass="7338">MLEQLRIYLADIFAPGVEESKNNEIRMIMRKNGSFKVDMKSFRKSDEVKRQIDYIRNEERA</sequence>
<dbReference type="EMBL" id="CP162514">
    <property type="protein sequence ID" value="XDH88699.1"/>
    <property type="molecule type" value="Genomic_DNA"/>
</dbReference>
<evidence type="ECO:0000313" key="1">
    <source>
        <dbReference type="EMBL" id="XDH88699.1"/>
    </source>
</evidence>
<proteinExistence type="predicted"/>
<reference evidence="1" key="1">
    <citation type="submission" date="2024-07" db="EMBL/GenBank/DDBJ databases">
        <authorList>
            <person name="Jiang Y."/>
            <person name="Qin Q."/>
        </authorList>
    </citation>
    <scope>NUCLEOTIDE SEQUENCE</scope>
    <source>
        <strain evidence="1">SD03</strain>
    </source>
</reference>